<keyword evidence="1" id="KW-0472">Membrane</keyword>
<reference evidence="3 4" key="1">
    <citation type="submission" date="2016-08" db="EMBL/GenBank/DDBJ databases">
        <title>A Parts List for Fungal Cellulosomes Revealed by Comparative Genomics.</title>
        <authorList>
            <consortium name="DOE Joint Genome Institute"/>
            <person name="Haitjema C.H."/>
            <person name="Gilmore S.P."/>
            <person name="Henske J.K."/>
            <person name="Solomon K.V."/>
            <person name="De Groot R."/>
            <person name="Kuo A."/>
            <person name="Mondo S.J."/>
            <person name="Salamov A.A."/>
            <person name="Labutti K."/>
            <person name="Zhao Z."/>
            <person name="Chiniquy J."/>
            <person name="Barry K."/>
            <person name="Brewer H.M."/>
            <person name="Purvine S.O."/>
            <person name="Wright A.T."/>
            <person name="Boxma B."/>
            <person name="Van Alen T."/>
            <person name="Hackstein J.H."/>
            <person name="Baker S.E."/>
            <person name="Grigoriev I.V."/>
            <person name="O'Malley M.A."/>
        </authorList>
    </citation>
    <scope>NUCLEOTIDE SEQUENCE [LARGE SCALE GENOMIC DNA]</scope>
    <source>
        <strain evidence="3 4">G1</strain>
    </source>
</reference>
<feature type="signal peptide" evidence="2">
    <location>
        <begin position="1"/>
        <end position="22"/>
    </location>
</feature>
<proteinExistence type="predicted"/>
<dbReference type="Pfam" id="PF08757">
    <property type="entry name" value="CotH"/>
    <property type="match status" value="1"/>
</dbReference>
<dbReference type="OrthoDB" id="10267127at2759"/>
<keyword evidence="2" id="KW-0732">Signal</keyword>
<gene>
    <name evidence="3" type="ORF">LY90DRAFT_677396</name>
</gene>
<keyword evidence="4" id="KW-1185">Reference proteome</keyword>
<protein>
    <recommendedName>
        <fullName evidence="5">Coth-domain-containing protein</fullName>
    </recommendedName>
</protein>
<accession>A0A1Y2A4A7</accession>
<dbReference type="EMBL" id="MCOG01000330">
    <property type="protein sequence ID" value="ORY16855.1"/>
    <property type="molecule type" value="Genomic_DNA"/>
</dbReference>
<sequence length="598" mass="69297">MKILKVLNSLLFLSGYTLLTNADFVEFKVLAVTGTPTLNINYKQYPMKAVDNSYPLYSTIVELNEYPINYNYILDYGNGNTDQEEFVRQRNRDDEALNDFFGRSINVMEHPLLPRAYKQFPYFRSSKLFDDTYVATVIIKCDPTDLNNIYNINNTTKIPAEVIYASPYTVKTFKTAKLGLSGQSTMKVPKFSYKIKNLKDENDNGLYNRSSFKLRGEHMDPSFLREKIYGDVLNSLGVPVANNKFARVYINGRPIGLFDLGDSITSDRYLRETFNNGKKYDEKLVHPIFSTVRDYEKGVLSDLGYYGDDPNDVNYSVYNYKGDDKTNDSSYHIKTELIPFLKELNEYCVGNTEKSLLDIDYFLRYMALEYLGGAVDNYWSLTGNFILFKDLEKNQWFFHDSDFHHSFGDEWDGKSMLYTPISEFPPLLDERLPQKRAFLDAVLRRPENKEKLNKIFERLLKTSFHTNALFPRIESLTNLIREDAHWDFTLPRENPNPVLDTNIKYTSEDFETAAVSEKESGYDGEFSVRFFIKTKVKLVAQELGIQIPYDFENDLGFYENIGINDDSNDGDEKSGSVKTILWNIFTSLITILVVMIFY</sequence>
<comment type="caution">
    <text evidence="3">The sequence shown here is derived from an EMBL/GenBank/DDBJ whole genome shotgun (WGS) entry which is preliminary data.</text>
</comment>
<dbReference type="Proteomes" id="UP000193920">
    <property type="component" value="Unassembled WGS sequence"/>
</dbReference>
<evidence type="ECO:0000256" key="1">
    <source>
        <dbReference type="SAM" id="Phobius"/>
    </source>
</evidence>
<dbReference type="PANTHER" id="PTHR40050:SF1">
    <property type="entry name" value="INNER SPORE COAT PROTEIN H"/>
    <property type="match status" value="1"/>
</dbReference>
<evidence type="ECO:0000313" key="4">
    <source>
        <dbReference type="Proteomes" id="UP000193920"/>
    </source>
</evidence>
<feature type="chain" id="PRO_5012666153" description="Coth-domain-containing protein" evidence="2">
    <location>
        <begin position="23"/>
        <end position="598"/>
    </location>
</feature>
<organism evidence="3 4">
    <name type="scientific">Neocallimastix californiae</name>
    <dbReference type="NCBI Taxonomy" id="1754190"/>
    <lineage>
        <taxon>Eukaryota</taxon>
        <taxon>Fungi</taxon>
        <taxon>Fungi incertae sedis</taxon>
        <taxon>Chytridiomycota</taxon>
        <taxon>Chytridiomycota incertae sedis</taxon>
        <taxon>Neocallimastigomycetes</taxon>
        <taxon>Neocallimastigales</taxon>
        <taxon>Neocallimastigaceae</taxon>
        <taxon>Neocallimastix</taxon>
    </lineage>
</organism>
<feature type="transmembrane region" description="Helical" evidence="1">
    <location>
        <begin position="580"/>
        <end position="597"/>
    </location>
</feature>
<keyword evidence="1" id="KW-0812">Transmembrane</keyword>
<evidence type="ECO:0000256" key="2">
    <source>
        <dbReference type="SAM" id="SignalP"/>
    </source>
</evidence>
<dbReference type="PANTHER" id="PTHR40050">
    <property type="entry name" value="INNER SPORE COAT PROTEIN H"/>
    <property type="match status" value="1"/>
</dbReference>
<keyword evidence="1" id="KW-1133">Transmembrane helix</keyword>
<name>A0A1Y2A4A7_9FUNG</name>
<dbReference type="InterPro" id="IPR014867">
    <property type="entry name" value="Spore_coat_CotH_CotH2/3/7"/>
</dbReference>
<evidence type="ECO:0000313" key="3">
    <source>
        <dbReference type="EMBL" id="ORY16855.1"/>
    </source>
</evidence>
<dbReference type="AlphaFoldDB" id="A0A1Y2A4A7"/>
<evidence type="ECO:0008006" key="5">
    <source>
        <dbReference type="Google" id="ProtNLM"/>
    </source>
</evidence>